<dbReference type="AlphaFoldDB" id="A0A0F9CLU2"/>
<comment type="caution">
    <text evidence="1">The sequence shown here is derived from an EMBL/GenBank/DDBJ whole genome shotgun (WGS) entry which is preliminary data.</text>
</comment>
<gene>
    <name evidence="1" type="ORF">LCGC14_2307120</name>
</gene>
<feature type="non-terminal residue" evidence="1">
    <location>
        <position position="91"/>
    </location>
</feature>
<evidence type="ECO:0000313" key="1">
    <source>
        <dbReference type="EMBL" id="KKL50273.1"/>
    </source>
</evidence>
<organism evidence="1">
    <name type="scientific">marine sediment metagenome</name>
    <dbReference type="NCBI Taxonomy" id="412755"/>
    <lineage>
        <taxon>unclassified sequences</taxon>
        <taxon>metagenomes</taxon>
        <taxon>ecological metagenomes</taxon>
    </lineage>
</organism>
<reference evidence="1" key="1">
    <citation type="journal article" date="2015" name="Nature">
        <title>Complex archaea that bridge the gap between prokaryotes and eukaryotes.</title>
        <authorList>
            <person name="Spang A."/>
            <person name="Saw J.H."/>
            <person name="Jorgensen S.L."/>
            <person name="Zaremba-Niedzwiedzka K."/>
            <person name="Martijn J."/>
            <person name="Lind A.E."/>
            <person name="van Eijk R."/>
            <person name="Schleper C."/>
            <person name="Guy L."/>
            <person name="Ettema T.J."/>
        </authorList>
    </citation>
    <scope>NUCLEOTIDE SEQUENCE</scope>
</reference>
<proteinExistence type="predicted"/>
<name>A0A0F9CLU2_9ZZZZ</name>
<accession>A0A0F9CLU2</accession>
<protein>
    <submittedName>
        <fullName evidence="1">Uncharacterized protein</fullName>
    </submittedName>
</protein>
<sequence>MFIKSFLVAGLLAGGIASPAILLADDNTPDFPVPVQRAVPLDFMIEIDDDHWARMPRRYNRLGGERAANLPCSQLELAAGYGRTGCGVVPM</sequence>
<dbReference type="EMBL" id="LAZR01032663">
    <property type="protein sequence ID" value="KKL50273.1"/>
    <property type="molecule type" value="Genomic_DNA"/>
</dbReference>